<accession>A0A2P5F8B2</accession>
<gene>
    <name evidence="2" type="ORF">TorRG33x02_100710</name>
</gene>
<name>A0A2P5F8B2_TREOI</name>
<dbReference type="EMBL" id="JXTC01000054">
    <property type="protein sequence ID" value="PON94032.1"/>
    <property type="molecule type" value="Genomic_DNA"/>
</dbReference>
<comment type="caution">
    <text evidence="2">The sequence shown here is derived from an EMBL/GenBank/DDBJ whole genome shotgun (WGS) entry which is preliminary data.</text>
</comment>
<dbReference type="Proteomes" id="UP000237000">
    <property type="component" value="Unassembled WGS sequence"/>
</dbReference>
<evidence type="ECO:0000313" key="2">
    <source>
        <dbReference type="EMBL" id="PON94032.1"/>
    </source>
</evidence>
<organism evidence="2 3">
    <name type="scientific">Trema orientale</name>
    <name type="common">Charcoal tree</name>
    <name type="synonym">Celtis orientalis</name>
    <dbReference type="NCBI Taxonomy" id="63057"/>
    <lineage>
        <taxon>Eukaryota</taxon>
        <taxon>Viridiplantae</taxon>
        <taxon>Streptophyta</taxon>
        <taxon>Embryophyta</taxon>
        <taxon>Tracheophyta</taxon>
        <taxon>Spermatophyta</taxon>
        <taxon>Magnoliopsida</taxon>
        <taxon>eudicotyledons</taxon>
        <taxon>Gunneridae</taxon>
        <taxon>Pentapetalae</taxon>
        <taxon>rosids</taxon>
        <taxon>fabids</taxon>
        <taxon>Rosales</taxon>
        <taxon>Cannabaceae</taxon>
        <taxon>Trema</taxon>
    </lineage>
</organism>
<evidence type="ECO:0000313" key="3">
    <source>
        <dbReference type="Proteomes" id="UP000237000"/>
    </source>
</evidence>
<dbReference type="AlphaFoldDB" id="A0A2P5F8B2"/>
<feature type="signal peptide" evidence="1">
    <location>
        <begin position="1"/>
        <end position="23"/>
    </location>
</feature>
<protein>
    <submittedName>
        <fullName evidence="2">Uncharacterized protein</fullName>
    </submittedName>
</protein>
<proteinExistence type="predicted"/>
<reference evidence="3" key="1">
    <citation type="submission" date="2016-06" db="EMBL/GenBank/DDBJ databases">
        <title>Parallel loss of symbiosis genes in relatives of nitrogen-fixing non-legume Parasponia.</title>
        <authorList>
            <person name="Van Velzen R."/>
            <person name="Holmer R."/>
            <person name="Bu F."/>
            <person name="Rutten L."/>
            <person name="Van Zeijl A."/>
            <person name="Liu W."/>
            <person name="Santuari L."/>
            <person name="Cao Q."/>
            <person name="Sharma T."/>
            <person name="Shen D."/>
            <person name="Roswanjaya Y."/>
            <person name="Wardhani T."/>
            <person name="Kalhor M.S."/>
            <person name="Jansen J."/>
            <person name="Van den Hoogen J."/>
            <person name="Gungor B."/>
            <person name="Hartog M."/>
            <person name="Hontelez J."/>
            <person name="Verver J."/>
            <person name="Yang W.-C."/>
            <person name="Schijlen E."/>
            <person name="Repin R."/>
            <person name="Schilthuizen M."/>
            <person name="Schranz E."/>
            <person name="Heidstra R."/>
            <person name="Miyata K."/>
            <person name="Fedorova E."/>
            <person name="Kohlen W."/>
            <person name="Bisseling T."/>
            <person name="Smit S."/>
            <person name="Geurts R."/>
        </authorList>
    </citation>
    <scope>NUCLEOTIDE SEQUENCE [LARGE SCALE GENOMIC DNA]</scope>
    <source>
        <strain evidence="3">cv. RG33-2</strain>
    </source>
</reference>
<evidence type="ECO:0000256" key="1">
    <source>
        <dbReference type="SAM" id="SignalP"/>
    </source>
</evidence>
<sequence length="133" mass="13283">MNINSRFMFLLSLVFAATTICTAQQTLTGTLTFDGGSTPTVDGILTVLDGTLTVDDGTSITINGGILTVNGGTDLIVAGDPADVTLTGDIDITRTVISGTDTFTVSGGTLTVLGGGTTLTVTDGNLAPLVVGV</sequence>
<keyword evidence="1" id="KW-0732">Signal</keyword>
<keyword evidence="3" id="KW-1185">Reference proteome</keyword>
<dbReference type="InParanoid" id="A0A2P5F8B2"/>
<feature type="chain" id="PRO_5015127327" evidence="1">
    <location>
        <begin position="24"/>
        <end position="133"/>
    </location>
</feature>